<reference evidence="2" key="1">
    <citation type="journal article" date="2019" name="Int. J. Syst. Evol. Microbiol.">
        <title>The Global Catalogue of Microorganisms (GCM) 10K type strain sequencing project: providing services to taxonomists for standard genome sequencing and annotation.</title>
        <authorList>
            <consortium name="The Broad Institute Genomics Platform"/>
            <consortium name="The Broad Institute Genome Sequencing Center for Infectious Disease"/>
            <person name="Wu L."/>
            <person name="Ma J."/>
        </authorList>
    </citation>
    <scope>NUCLEOTIDE SEQUENCE [LARGE SCALE GENOMIC DNA]</scope>
    <source>
        <strain evidence="2">NBRC 110633</strain>
    </source>
</reference>
<accession>A0ABQ5Y0F3</accession>
<evidence type="ECO:0000313" key="1">
    <source>
        <dbReference type="EMBL" id="GLR04032.1"/>
    </source>
</evidence>
<dbReference type="EMBL" id="BSOE01000023">
    <property type="protein sequence ID" value="GLR04032.1"/>
    <property type="molecule type" value="Genomic_DNA"/>
</dbReference>
<proteinExistence type="predicted"/>
<protein>
    <submittedName>
        <fullName evidence="1">Uncharacterized protein</fullName>
    </submittedName>
</protein>
<comment type="caution">
    <text evidence="1">The sequence shown here is derived from an EMBL/GenBank/DDBJ whole genome shotgun (WGS) entry which is preliminary data.</text>
</comment>
<gene>
    <name evidence="1" type="ORF">GCM10007906_16190</name>
</gene>
<keyword evidence="2" id="KW-1185">Reference proteome</keyword>
<organism evidence="1 2">
    <name type="scientific">Vibrio hyugaensis</name>
    <dbReference type="NCBI Taxonomy" id="1534743"/>
    <lineage>
        <taxon>Bacteria</taxon>
        <taxon>Pseudomonadati</taxon>
        <taxon>Pseudomonadota</taxon>
        <taxon>Gammaproteobacteria</taxon>
        <taxon>Vibrionales</taxon>
        <taxon>Vibrionaceae</taxon>
        <taxon>Vibrio</taxon>
    </lineage>
</organism>
<evidence type="ECO:0000313" key="2">
    <source>
        <dbReference type="Proteomes" id="UP001156669"/>
    </source>
</evidence>
<sequence length="72" mass="8477">MNVHYKIAHTYFKARLSCFVSNHTNQADSFFQPLILKKIELYNTNKKGGRSLLLFYVNYQAIKRSDTMPFLT</sequence>
<name>A0ABQ5Y0F3_9VIBR</name>
<dbReference type="Proteomes" id="UP001156669">
    <property type="component" value="Unassembled WGS sequence"/>
</dbReference>